<comment type="caution">
    <text evidence="7">The sequence shown here is derived from an EMBL/GenBank/DDBJ whole genome shotgun (WGS) entry which is preliminary data.</text>
</comment>
<reference evidence="8" key="1">
    <citation type="journal article" date="2019" name="Int. J. Syst. Evol. Microbiol.">
        <title>The Global Catalogue of Microorganisms (GCM) 10K type strain sequencing project: providing services to taxonomists for standard genome sequencing and annotation.</title>
        <authorList>
            <consortium name="The Broad Institute Genomics Platform"/>
            <consortium name="The Broad Institute Genome Sequencing Center for Infectious Disease"/>
            <person name="Wu L."/>
            <person name="Ma J."/>
        </authorList>
    </citation>
    <scope>NUCLEOTIDE SEQUENCE [LARGE SCALE GENOMIC DNA]</scope>
    <source>
        <strain evidence="8">CCM 8391</strain>
    </source>
</reference>
<evidence type="ECO:0000256" key="1">
    <source>
        <dbReference type="ARBA" id="ARBA00004714"/>
    </source>
</evidence>
<comment type="similarity">
    <text evidence="2">Belongs to the class I fructose-bisphosphate aldolase family.</text>
</comment>
<gene>
    <name evidence="7" type="ORF">ACFQE5_10465</name>
</gene>
<keyword evidence="4" id="KW-0324">Glycolysis</keyword>
<organism evidence="7 8">
    <name type="scientific">Pseudonocardia hispaniensis</name>
    <dbReference type="NCBI Taxonomy" id="904933"/>
    <lineage>
        <taxon>Bacteria</taxon>
        <taxon>Bacillati</taxon>
        <taxon>Actinomycetota</taxon>
        <taxon>Actinomycetes</taxon>
        <taxon>Pseudonocardiales</taxon>
        <taxon>Pseudonocardiaceae</taxon>
        <taxon>Pseudonocardia</taxon>
    </lineage>
</organism>
<evidence type="ECO:0000256" key="4">
    <source>
        <dbReference type="ARBA" id="ARBA00023152"/>
    </source>
</evidence>
<dbReference type="RefSeq" id="WP_379584650.1">
    <property type="nucleotide sequence ID" value="NZ_JBHSQW010000023.1"/>
</dbReference>
<dbReference type="Gene3D" id="3.20.20.70">
    <property type="entry name" value="Aldolase class I"/>
    <property type="match status" value="1"/>
</dbReference>
<dbReference type="InterPro" id="IPR013785">
    <property type="entry name" value="Aldolase_TIM"/>
</dbReference>
<dbReference type="EC" id="4.1.2.13" evidence="3"/>
<evidence type="ECO:0000313" key="7">
    <source>
        <dbReference type="EMBL" id="MFC5994630.1"/>
    </source>
</evidence>
<evidence type="ECO:0000256" key="5">
    <source>
        <dbReference type="ARBA" id="ARBA00023239"/>
    </source>
</evidence>
<keyword evidence="8" id="KW-1185">Reference proteome</keyword>
<evidence type="ECO:0000256" key="6">
    <source>
        <dbReference type="ARBA" id="ARBA00029799"/>
    </source>
</evidence>
<evidence type="ECO:0000256" key="3">
    <source>
        <dbReference type="ARBA" id="ARBA00013068"/>
    </source>
</evidence>
<evidence type="ECO:0000313" key="8">
    <source>
        <dbReference type="Proteomes" id="UP001596302"/>
    </source>
</evidence>
<dbReference type="GO" id="GO:0004332">
    <property type="term" value="F:fructose-bisphosphate aldolase activity"/>
    <property type="evidence" value="ECO:0007669"/>
    <property type="project" value="UniProtKB-EC"/>
</dbReference>
<dbReference type="SUPFAM" id="SSF51569">
    <property type="entry name" value="Aldolase"/>
    <property type="match status" value="1"/>
</dbReference>
<dbReference type="InterPro" id="IPR000741">
    <property type="entry name" value="FBA_I"/>
</dbReference>
<dbReference type="Pfam" id="PF00274">
    <property type="entry name" value="Glycolytic"/>
    <property type="match status" value="2"/>
</dbReference>
<evidence type="ECO:0000256" key="2">
    <source>
        <dbReference type="ARBA" id="ARBA00010387"/>
    </source>
</evidence>
<accession>A0ABW1J2B9</accession>
<protein>
    <recommendedName>
        <fullName evidence="3">fructose-bisphosphate aldolase</fullName>
        <ecNumber evidence="3">4.1.2.13</ecNumber>
    </recommendedName>
    <alternativeName>
        <fullName evidence="6">Fructose-bisphosphate aldolase class I</fullName>
    </alternativeName>
</protein>
<name>A0ABW1J2B9_9PSEU</name>
<dbReference type="Proteomes" id="UP001596302">
    <property type="component" value="Unassembled WGS sequence"/>
</dbReference>
<sequence length="338" mass="35276">MNTLRRRTRRLFAFRKGILALDTAPAALVSRFRSASLSLTPRTTDEYLTMLLGTPDLSSATSAAVLDPQAFEAPRMRGRRMPEALRDAGILPGVRADTGVEPMSSDKRELVTSGLDGLATRLRRLRSAGATFAVWSTVAGTGADRGALRQLTANSQAAARFAYVCQDMGLVPLVRVGTRLGMDPGPPRDATLAAALLSISGHLEDLDVDLSAVVICVEAGPGTGRDPLVASPLAALPTRLGGVALAGGRQSATETVDAVATVCASAPPWPVTFYLGRHVTQPALHAWRGREASVRAAQRVLHAGLAAASAALCGQSNPDVPSGHELPGIARLGTATIR</sequence>
<keyword evidence="5 7" id="KW-0456">Lyase</keyword>
<proteinExistence type="inferred from homology"/>
<comment type="pathway">
    <text evidence="1">Carbohydrate degradation; glycolysis; D-glyceraldehyde 3-phosphate and glycerone phosphate from D-glucose: step 4/4.</text>
</comment>
<dbReference type="EMBL" id="JBHSQW010000023">
    <property type="protein sequence ID" value="MFC5994630.1"/>
    <property type="molecule type" value="Genomic_DNA"/>
</dbReference>
<dbReference type="PANTHER" id="PTHR11627">
    <property type="entry name" value="FRUCTOSE-BISPHOSPHATE ALDOLASE"/>
    <property type="match status" value="1"/>
</dbReference>